<name>A0A7R9GSI6_TIMCR</name>
<sequence length="97" mass="11094">MVDYQKLKEVCKAGSAITVLANALVVLRPTAEDGEIEVRISIHQHMSVEDLRSVFQVDHHEKVRVSTDVMENEERKQEVLVFSLRLNTGITVQDYKE</sequence>
<protein>
    <submittedName>
        <fullName evidence="1">Uncharacterized protein</fullName>
    </submittedName>
</protein>
<proteinExistence type="predicted"/>
<accession>A0A7R9GSI6</accession>
<gene>
    <name evidence="1" type="ORF">TCEB3V08_LOCUS1362</name>
</gene>
<dbReference type="AlphaFoldDB" id="A0A7R9GSI6"/>
<dbReference type="EMBL" id="OC316707">
    <property type="protein sequence ID" value="CAD7393390.1"/>
    <property type="molecule type" value="Genomic_DNA"/>
</dbReference>
<evidence type="ECO:0000313" key="1">
    <source>
        <dbReference type="EMBL" id="CAD7393390.1"/>
    </source>
</evidence>
<reference evidence="1" key="1">
    <citation type="submission" date="2020-11" db="EMBL/GenBank/DDBJ databases">
        <authorList>
            <person name="Tran Van P."/>
        </authorList>
    </citation>
    <scope>NUCLEOTIDE SEQUENCE</scope>
</reference>
<organism evidence="1">
    <name type="scientific">Timema cristinae</name>
    <name type="common">Walking stick</name>
    <dbReference type="NCBI Taxonomy" id="61476"/>
    <lineage>
        <taxon>Eukaryota</taxon>
        <taxon>Metazoa</taxon>
        <taxon>Ecdysozoa</taxon>
        <taxon>Arthropoda</taxon>
        <taxon>Hexapoda</taxon>
        <taxon>Insecta</taxon>
        <taxon>Pterygota</taxon>
        <taxon>Neoptera</taxon>
        <taxon>Polyneoptera</taxon>
        <taxon>Phasmatodea</taxon>
        <taxon>Timematodea</taxon>
        <taxon>Timematoidea</taxon>
        <taxon>Timematidae</taxon>
        <taxon>Timema</taxon>
    </lineage>
</organism>